<dbReference type="GO" id="GO:0005782">
    <property type="term" value="C:peroxisomal matrix"/>
    <property type="evidence" value="ECO:0007669"/>
    <property type="project" value="UniProtKB-SubCell"/>
</dbReference>
<evidence type="ECO:0000256" key="10">
    <source>
        <dbReference type="ARBA" id="ARBA00032565"/>
    </source>
</evidence>
<dbReference type="Proteomes" id="UP001165289">
    <property type="component" value="Unassembled WGS sequence"/>
</dbReference>
<evidence type="ECO:0000256" key="7">
    <source>
        <dbReference type="ARBA" id="ARBA00022927"/>
    </source>
</evidence>
<comment type="caution">
    <text evidence="13">The sequence shown here is derived from an EMBL/GenBank/DDBJ whole genome shotgun (WGS) entry which is preliminary data.</text>
</comment>
<keyword evidence="7" id="KW-0653">Protein transport</keyword>
<dbReference type="InterPro" id="IPR044536">
    <property type="entry name" value="PEX7"/>
</dbReference>
<protein>
    <recommendedName>
        <fullName evidence="10">Peroxin-7</fullName>
    </recommendedName>
</protein>
<evidence type="ECO:0000256" key="4">
    <source>
        <dbReference type="ARBA" id="ARBA00022490"/>
    </source>
</evidence>
<evidence type="ECO:0000256" key="1">
    <source>
        <dbReference type="ARBA" id="ARBA00004253"/>
    </source>
</evidence>
<dbReference type="PROSITE" id="PS00678">
    <property type="entry name" value="WD_REPEATS_1"/>
    <property type="match status" value="1"/>
</dbReference>
<keyword evidence="14" id="KW-1185">Reference proteome</keyword>
<dbReference type="SUPFAM" id="SSF50978">
    <property type="entry name" value="WD40 repeat-like"/>
    <property type="match status" value="1"/>
</dbReference>
<evidence type="ECO:0000256" key="2">
    <source>
        <dbReference type="ARBA" id="ARBA00004514"/>
    </source>
</evidence>
<evidence type="ECO:0000313" key="13">
    <source>
        <dbReference type="EMBL" id="KAI6652656.1"/>
    </source>
</evidence>
<evidence type="ECO:0000256" key="5">
    <source>
        <dbReference type="ARBA" id="ARBA00022574"/>
    </source>
</evidence>
<dbReference type="InterPro" id="IPR019775">
    <property type="entry name" value="WD40_repeat_CS"/>
</dbReference>
<evidence type="ECO:0000256" key="9">
    <source>
        <dbReference type="ARBA" id="ARBA00024017"/>
    </source>
</evidence>
<evidence type="ECO:0000313" key="14">
    <source>
        <dbReference type="Proteomes" id="UP001165289"/>
    </source>
</evidence>
<dbReference type="InterPro" id="IPR001680">
    <property type="entry name" value="WD40_rpt"/>
</dbReference>
<dbReference type="PROSITE" id="PS50294">
    <property type="entry name" value="WD_REPEATS_REGION"/>
    <property type="match status" value="1"/>
</dbReference>
<evidence type="ECO:0000256" key="11">
    <source>
        <dbReference type="PROSITE-ProRule" id="PRU00221"/>
    </source>
</evidence>
<dbReference type="Gene3D" id="2.130.10.10">
    <property type="entry name" value="YVTN repeat-like/Quinoprotein amine dehydrogenase"/>
    <property type="match status" value="1"/>
</dbReference>
<dbReference type="PRINTS" id="PR00320">
    <property type="entry name" value="GPROTEINBRPT"/>
</dbReference>
<dbReference type="PANTHER" id="PTHR46027:SF1">
    <property type="entry name" value="PEROXISOMAL TARGETING SIGNAL 2 RECEPTOR"/>
    <property type="match status" value="1"/>
</dbReference>
<accession>A0AAV7JUT4</accession>
<gene>
    <name evidence="13" type="ORF">LOD99_4440</name>
</gene>
<dbReference type="GO" id="GO:0005053">
    <property type="term" value="F:peroxisome matrix targeting signal-2 binding"/>
    <property type="evidence" value="ECO:0007669"/>
    <property type="project" value="InterPro"/>
</dbReference>
<keyword evidence="8" id="KW-0576">Peroxisome</keyword>
<evidence type="ECO:0000256" key="6">
    <source>
        <dbReference type="ARBA" id="ARBA00022737"/>
    </source>
</evidence>
<comment type="similarity">
    <text evidence="9">Belongs to the WD repeat peroxin-7 family.</text>
</comment>
<keyword evidence="3" id="KW-0813">Transport</keyword>
<evidence type="ECO:0000256" key="8">
    <source>
        <dbReference type="ARBA" id="ARBA00023140"/>
    </source>
</evidence>
<comment type="subcellular location">
    <subcellularLocation>
        <location evidence="2">Cytoplasm</location>
        <location evidence="2">Cytosol</location>
    </subcellularLocation>
    <subcellularLocation>
        <location evidence="1">Peroxisome matrix</location>
    </subcellularLocation>
</comment>
<dbReference type="PANTHER" id="PTHR46027">
    <property type="entry name" value="PEROXISOMAL TARGETING SIGNAL 2 RECEPTOR"/>
    <property type="match status" value="1"/>
</dbReference>
<reference evidence="13 14" key="1">
    <citation type="journal article" date="2023" name="BMC Biol.">
        <title>The compact genome of the sponge Oopsacas minuta (Hexactinellida) is lacking key metazoan core genes.</title>
        <authorList>
            <person name="Santini S."/>
            <person name="Schenkelaars Q."/>
            <person name="Jourda C."/>
            <person name="Duchesne M."/>
            <person name="Belahbib H."/>
            <person name="Rocher C."/>
            <person name="Selva M."/>
            <person name="Riesgo A."/>
            <person name="Vervoort M."/>
            <person name="Leys S.P."/>
            <person name="Kodjabachian L."/>
            <person name="Le Bivic A."/>
            <person name="Borchiellini C."/>
            <person name="Claverie J.M."/>
            <person name="Renard E."/>
        </authorList>
    </citation>
    <scope>NUCLEOTIDE SEQUENCE [LARGE SCALE GENOMIC DNA]</scope>
    <source>
        <strain evidence="13">SPO-2</strain>
    </source>
</reference>
<dbReference type="Pfam" id="PF23609">
    <property type="entry name" value="Beta-prop_EIPR1"/>
    <property type="match status" value="1"/>
</dbReference>
<feature type="repeat" description="WD" evidence="11">
    <location>
        <begin position="108"/>
        <end position="146"/>
    </location>
</feature>
<feature type="domain" description="EIPR1-like beta-propeller" evidence="12">
    <location>
        <begin position="80"/>
        <end position="272"/>
    </location>
</feature>
<dbReference type="AlphaFoldDB" id="A0AAV7JUT4"/>
<name>A0AAV7JUT4_9METZ</name>
<organism evidence="13 14">
    <name type="scientific">Oopsacas minuta</name>
    <dbReference type="NCBI Taxonomy" id="111878"/>
    <lineage>
        <taxon>Eukaryota</taxon>
        <taxon>Metazoa</taxon>
        <taxon>Porifera</taxon>
        <taxon>Hexactinellida</taxon>
        <taxon>Hexasterophora</taxon>
        <taxon>Lyssacinosida</taxon>
        <taxon>Leucopsacidae</taxon>
        <taxon>Oopsacas</taxon>
    </lineage>
</organism>
<evidence type="ECO:0000256" key="3">
    <source>
        <dbReference type="ARBA" id="ARBA00022448"/>
    </source>
</evidence>
<proteinExistence type="inferred from homology"/>
<evidence type="ECO:0000259" key="12">
    <source>
        <dbReference type="Pfam" id="PF23609"/>
    </source>
</evidence>
<dbReference type="PROSITE" id="PS50082">
    <property type="entry name" value="WD_REPEATS_2"/>
    <property type="match status" value="2"/>
</dbReference>
<dbReference type="InterPro" id="IPR036322">
    <property type="entry name" value="WD40_repeat_dom_sf"/>
</dbReference>
<dbReference type="InterPro" id="IPR015943">
    <property type="entry name" value="WD40/YVTN_repeat-like_dom_sf"/>
</dbReference>
<feature type="repeat" description="WD" evidence="11">
    <location>
        <begin position="196"/>
        <end position="238"/>
    </location>
</feature>
<dbReference type="InterPro" id="IPR020472">
    <property type="entry name" value="WD40_PAC1"/>
</dbReference>
<dbReference type="GO" id="GO:0016558">
    <property type="term" value="P:protein import into peroxisome matrix"/>
    <property type="evidence" value="ECO:0007669"/>
    <property type="project" value="InterPro"/>
</dbReference>
<sequence length="325" mass="36850">MGARVKIVLASVLPLPNLHHFSIKSSNTEFNRLALTSGENYGLKGSGFLTIIDTNHHLQVIKQFQWSDALFDVTWGEQYNNIAVTVSGDGSFQVWDISEETLNPKLVIKAHSIESCCVEWDVTNIASRFLTTSWDKTLKVWDISEGPICICEISHPSIVYSGQWAPFSPHLIAIAGSDGYLVQRDLRNSKSQISAIQAHQPEILSCSWSPQNQFTIATGGCDRYVKIWDTRQLQSPITILTGQRQTVKRVKMNPHSETLLGSCGYDNNWILWDYSNKNCLFVSNWHTNFCYGFDFDRNVNGQFYTCAWDSKVISARYESKYLSKL</sequence>
<dbReference type="SMART" id="SM00320">
    <property type="entry name" value="WD40"/>
    <property type="match status" value="6"/>
</dbReference>
<keyword evidence="4" id="KW-0963">Cytoplasm</keyword>
<dbReference type="GO" id="GO:0005829">
    <property type="term" value="C:cytosol"/>
    <property type="evidence" value="ECO:0007669"/>
    <property type="project" value="UniProtKB-SubCell"/>
</dbReference>
<dbReference type="InterPro" id="IPR059104">
    <property type="entry name" value="Beta-prop_EIPR1-like"/>
</dbReference>
<keyword evidence="6" id="KW-0677">Repeat</keyword>
<keyword evidence="5 11" id="KW-0853">WD repeat</keyword>
<dbReference type="EMBL" id="JAKMXF010000298">
    <property type="protein sequence ID" value="KAI6652656.1"/>
    <property type="molecule type" value="Genomic_DNA"/>
</dbReference>